<evidence type="ECO:0000256" key="7">
    <source>
        <dbReference type="RuleBase" id="RU003797"/>
    </source>
</evidence>
<dbReference type="InterPro" id="IPR037518">
    <property type="entry name" value="MPN"/>
</dbReference>
<dbReference type="SUPFAM" id="SSF102712">
    <property type="entry name" value="JAB1/MPN domain"/>
    <property type="match status" value="1"/>
</dbReference>
<dbReference type="PROSITE" id="PS01302">
    <property type="entry name" value="UPF0758"/>
    <property type="match status" value="1"/>
</dbReference>
<evidence type="ECO:0000259" key="8">
    <source>
        <dbReference type="PROSITE" id="PS50249"/>
    </source>
</evidence>
<comment type="caution">
    <text evidence="9">The sequence shown here is derived from an EMBL/GenBank/DDBJ whole genome shotgun (WGS) entry which is preliminary data.</text>
</comment>
<keyword evidence="2" id="KW-0645">Protease</keyword>
<keyword evidence="3" id="KW-0479">Metal-binding</keyword>
<dbReference type="AlphaFoldDB" id="A0A0R2DB02"/>
<dbReference type="InterPro" id="IPR020891">
    <property type="entry name" value="UPF0758_CS"/>
</dbReference>
<dbReference type="STRING" id="1423725.FC19_GL001573"/>
<evidence type="ECO:0000256" key="5">
    <source>
        <dbReference type="ARBA" id="ARBA00022833"/>
    </source>
</evidence>
<dbReference type="PATRIC" id="fig|1423725.3.peg.1615"/>
<evidence type="ECO:0000256" key="6">
    <source>
        <dbReference type="ARBA" id="ARBA00023049"/>
    </source>
</evidence>
<evidence type="ECO:0000256" key="4">
    <source>
        <dbReference type="ARBA" id="ARBA00022801"/>
    </source>
</evidence>
<reference evidence="9 10" key="1">
    <citation type="journal article" date="2015" name="Genome Announc.">
        <title>Expanding the biotechnology potential of lactobacilli through comparative genomics of 213 strains and associated genera.</title>
        <authorList>
            <person name="Sun Z."/>
            <person name="Harris H.M."/>
            <person name="McCann A."/>
            <person name="Guo C."/>
            <person name="Argimon S."/>
            <person name="Zhang W."/>
            <person name="Yang X."/>
            <person name="Jeffery I.B."/>
            <person name="Cooney J.C."/>
            <person name="Kagawa T.F."/>
            <person name="Liu W."/>
            <person name="Song Y."/>
            <person name="Salvetti E."/>
            <person name="Wrobel A."/>
            <person name="Rasinkangas P."/>
            <person name="Parkhill J."/>
            <person name="Rea M.C."/>
            <person name="O'Sullivan O."/>
            <person name="Ritari J."/>
            <person name="Douillard F.P."/>
            <person name="Paul Ross R."/>
            <person name="Yang R."/>
            <person name="Briner A.E."/>
            <person name="Felis G.E."/>
            <person name="de Vos W.M."/>
            <person name="Barrangou R."/>
            <person name="Klaenhammer T.R."/>
            <person name="Caufield P.W."/>
            <person name="Cui Y."/>
            <person name="Zhang H."/>
            <person name="O'Toole P.W."/>
        </authorList>
    </citation>
    <scope>NUCLEOTIDE SEQUENCE [LARGE SCALE GENOMIC DNA]</scope>
    <source>
        <strain evidence="9 10">DSM 21051</strain>
    </source>
</reference>
<dbReference type="GO" id="GO:0046872">
    <property type="term" value="F:metal ion binding"/>
    <property type="evidence" value="ECO:0007669"/>
    <property type="project" value="UniProtKB-KW"/>
</dbReference>
<gene>
    <name evidence="9" type="ORF">FC19_GL001573</name>
</gene>
<comment type="similarity">
    <text evidence="1 7">Belongs to the UPF0758 family.</text>
</comment>
<dbReference type="NCBIfam" id="TIGR00608">
    <property type="entry name" value="radc"/>
    <property type="match status" value="1"/>
</dbReference>
<keyword evidence="5" id="KW-0862">Zinc</keyword>
<feature type="domain" description="MPN" evidence="8">
    <location>
        <begin position="106"/>
        <end position="228"/>
    </location>
</feature>
<dbReference type="CDD" id="cd08071">
    <property type="entry name" value="MPN_DUF2466"/>
    <property type="match status" value="1"/>
</dbReference>
<dbReference type="Proteomes" id="UP000051015">
    <property type="component" value="Unassembled WGS sequence"/>
</dbReference>
<dbReference type="Gene3D" id="3.40.140.10">
    <property type="entry name" value="Cytidine Deaminase, domain 2"/>
    <property type="match status" value="1"/>
</dbReference>
<protein>
    <submittedName>
        <fullName evidence="9">DNA repair protein</fullName>
    </submittedName>
</protein>
<dbReference type="PANTHER" id="PTHR30471">
    <property type="entry name" value="DNA REPAIR PROTEIN RADC"/>
    <property type="match status" value="1"/>
</dbReference>
<keyword evidence="6" id="KW-0482">Metalloprotease</keyword>
<sequence>MTGGIWMKLTNRITGQELLKRAKKFGAESLSDHELLTIIFGKVNGNENINFKAAGLEKYSDLRQLKYFSDEEWGCLLKNKDSIPLAKVLCEFAQRLERRPKLILGKIYSSQGIGEEMIDEIGMFEQEVLVVILLDTKNQVLARKIIFKGTLDAATVHPREIFKFALRYSAACLMIAHNHPSGVTTPSENDLKLTRRIEHGSTLLGIGFLDHIIVGSTSYYSMREEKIIR</sequence>
<keyword evidence="10" id="KW-1185">Reference proteome</keyword>
<dbReference type="PROSITE" id="PS50249">
    <property type="entry name" value="MPN"/>
    <property type="match status" value="1"/>
</dbReference>
<evidence type="ECO:0000256" key="3">
    <source>
        <dbReference type="ARBA" id="ARBA00022723"/>
    </source>
</evidence>
<keyword evidence="4" id="KW-0378">Hydrolase</keyword>
<dbReference type="PANTHER" id="PTHR30471:SF3">
    <property type="entry name" value="UPF0758 PROTEIN YEES-RELATED"/>
    <property type="match status" value="1"/>
</dbReference>
<organism evidence="9 10">
    <name type="scientific">Liquorilactobacillus aquaticus DSM 21051</name>
    <dbReference type="NCBI Taxonomy" id="1423725"/>
    <lineage>
        <taxon>Bacteria</taxon>
        <taxon>Bacillati</taxon>
        <taxon>Bacillota</taxon>
        <taxon>Bacilli</taxon>
        <taxon>Lactobacillales</taxon>
        <taxon>Lactobacillaceae</taxon>
        <taxon>Liquorilactobacillus</taxon>
    </lineage>
</organism>
<proteinExistence type="inferred from homology"/>
<accession>A0A0R2DB02</accession>
<dbReference type="EMBL" id="AYZD01000001">
    <property type="protein sequence ID" value="KRM97532.1"/>
    <property type="molecule type" value="Genomic_DNA"/>
</dbReference>
<dbReference type="GO" id="GO:0006508">
    <property type="term" value="P:proteolysis"/>
    <property type="evidence" value="ECO:0007669"/>
    <property type="project" value="UniProtKB-KW"/>
</dbReference>
<dbReference type="Pfam" id="PF04002">
    <property type="entry name" value="RadC"/>
    <property type="match status" value="1"/>
</dbReference>
<name>A0A0R2DB02_9LACO</name>
<dbReference type="InterPro" id="IPR025657">
    <property type="entry name" value="RadC_JAB"/>
</dbReference>
<dbReference type="GO" id="GO:0008237">
    <property type="term" value="F:metallopeptidase activity"/>
    <property type="evidence" value="ECO:0007669"/>
    <property type="project" value="UniProtKB-KW"/>
</dbReference>
<evidence type="ECO:0000313" key="10">
    <source>
        <dbReference type="Proteomes" id="UP000051015"/>
    </source>
</evidence>
<dbReference type="InterPro" id="IPR001405">
    <property type="entry name" value="UPF0758"/>
</dbReference>
<evidence type="ECO:0000256" key="2">
    <source>
        <dbReference type="ARBA" id="ARBA00022670"/>
    </source>
</evidence>
<evidence type="ECO:0000313" key="9">
    <source>
        <dbReference type="EMBL" id="KRM97532.1"/>
    </source>
</evidence>
<evidence type="ECO:0000256" key="1">
    <source>
        <dbReference type="ARBA" id="ARBA00010243"/>
    </source>
</evidence>